<dbReference type="InterPro" id="IPR011029">
    <property type="entry name" value="DEATH-like_dom_sf"/>
</dbReference>
<comment type="caution">
    <text evidence="8">The sequence shown here is derived from an EMBL/GenBank/DDBJ whole genome shotgun (WGS) entry which is preliminary data.</text>
</comment>
<dbReference type="GO" id="GO:0045087">
    <property type="term" value="P:innate immune response"/>
    <property type="evidence" value="ECO:0007669"/>
    <property type="project" value="UniProtKB-KW"/>
</dbReference>
<keyword evidence="3" id="KW-0399">Innate immunity</keyword>
<dbReference type="SUPFAM" id="SSF47986">
    <property type="entry name" value="DEATH domain"/>
    <property type="match status" value="1"/>
</dbReference>
<evidence type="ECO:0000313" key="9">
    <source>
        <dbReference type="Proteomes" id="UP001249851"/>
    </source>
</evidence>
<keyword evidence="1" id="KW-1017">Isopeptide bond</keyword>
<evidence type="ECO:0000256" key="4">
    <source>
        <dbReference type="ARBA" id="ARBA00022843"/>
    </source>
</evidence>
<dbReference type="AlphaFoldDB" id="A0AAD9QJ81"/>
<protein>
    <recommendedName>
        <fullName evidence="7">Caspase recruitment domain-containing protein</fullName>
    </recommendedName>
</protein>
<feature type="domain" description="Caspase recruitment" evidence="7">
    <location>
        <begin position="2"/>
        <end position="93"/>
    </location>
</feature>
<dbReference type="EMBL" id="JARQWQ010000030">
    <property type="protein sequence ID" value="KAK2562179.1"/>
    <property type="molecule type" value="Genomic_DNA"/>
</dbReference>
<evidence type="ECO:0000256" key="6">
    <source>
        <dbReference type="SAM" id="MobiDB-lite"/>
    </source>
</evidence>
<gene>
    <name evidence="8" type="ORF">P5673_014953</name>
</gene>
<evidence type="ECO:0000256" key="5">
    <source>
        <dbReference type="ARBA" id="ARBA00022859"/>
    </source>
</evidence>
<evidence type="ECO:0000256" key="3">
    <source>
        <dbReference type="ARBA" id="ARBA00022588"/>
    </source>
</evidence>
<dbReference type="Gene3D" id="1.10.533.10">
    <property type="entry name" value="Death Domain, Fas"/>
    <property type="match status" value="1"/>
</dbReference>
<sequence length="136" mass="15789">MDQIHKKVLSNKTVVIMQRITNPYVLSGYLSKVFTALDKEEIEAKYKQSGATVATQHLIHLLEKRGPRAFPEFIKVLNDNTVRYEDLAFELQNEERRLRGQSDMKRARGLSPPAPKEPMTEEESRAIHHLHHIQLF</sequence>
<evidence type="ECO:0000313" key="8">
    <source>
        <dbReference type="EMBL" id="KAK2562179.1"/>
    </source>
</evidence>
<keyword evidence="5" id="KW-0391">Immunity</keyword>
<keyword evidence="2" id="KW-0597">Phosphoprotein</keyword>
<reference evidence="8" key="2">
    <citation type="journal article" date="2023" name="Science">
        <title>Genomic signatures of disease resistance in endangered staghorn corals.</title>
        <authorList>
            <person name="Vollmer S.V."/>
            <person name="Selwyn J.D."/>
            <person name="Despard B.A."/>
            <person name="Roesel C.L."/>
        </authorList>
    </citation>
    <scope>NUCLEOTIDE SEQUENCE</scope>
    <source>
        <strain evidence="8">K2</strain>
    </source>
</reference>
<evidence type="ECO:0000259" key="7">
    <source>
        <dbReference type="Pfam" id="PF16739"/>
    </source>
</evidence>
<name>A0AAD9QJ81_ACRCE</name>
<keyword evidence="9" id="KW-1185">Reference proteome</keyword>
<evidence type="ECO:0000256" key="2">
    <source>
        <dbReference type="ARBA" id="ARBA00022553"/>
    </source>
</evidence>
<reference evidence="8" key="1">
    <citation type="journal article" date="2023" name="G3 (Bethesda)">
        <title>Whole genome assembly and annotation of the endangered Caribbean coral Acropora cervicornis.</title>
        <authorList>
            <person name="Selwyn J.D."/>
            <person name="Vollmer S.V."/>
        </authorList>
    </citation>
    <scope>NUCLEOTIDE SEQUENCE</scope>
    <source>
        <strain evidence="8">K2</strain>
    </source>
</reference>
<dbReference type="Pfam" id="PF16739">
    <property type="entry name" value="CARD_2"/>
    <property type="match status" value="1"/>
</dbReference>
<accession>A0AAD9QJ81</accession>
<organism evidence="8 9">
    <name type="scientific">Acropora cervicornis</name>
    <name type="common">Staghorn coral</name>
    <dbReference type="NCBI Taxonomy" id="6130"/>
    <lineage>
        <taxon>Eukaryota</taxon>
        <taxon>Metazoa</taxon>
        <taxon>Cnidaria</taxon>
        <taxon>Anthozoa</taxon>
        <taxon>Hexacorallia</taxon>
        <taxon>Scleractinia</taxon>
        <taxon>Astrocoeniina</taxon>
        <taxon>Acroporidae</taxon>
        <taxon>Acropora</taxon>
    </lineage>
</organism>
<proteinExistence type="predicted"/>
<dbReference type="GO" id="GO:0005737">
    <property type="term" value="C:cytoplasm"/>
    <property type="evidence" value="ECO:0007669"/>
    <property type="project" value="UniProtKB-ARBA"/>
</dbReference>
<feature type="region of interest" description="Disordered" evidence="6">
    <location>
        <begin position="98"/>
        <end position="123"/>
    </location>
</feature>
<dbReference type="InterPro" id="IPR031964">
    <property type="entry name" value="CARD_dom"/>
</dbReference>
<keyword evidence="4" id="KW-0832">Ubl conjugation</keyword>
<dbReference type="Proteomes" id="UP001249851">
    <property type="component" value="Unassembled WGS sequence"/>
</dbReference>
<evidence type="ECO:0000256" key="1">
    <source>
        <dbReference type="ARBA" id="ARBA00022499"/>
    </source>
</evidence>